<protein>
    <submittedName>
        <fullName evidence="1">GNAT family N-acetyltransferase</fullName>
    </submittedName>
</protein>
<sequence length="163" mass="17389">MILPAGIRPAVPADLDAITPLHAEARATYYRGRIPDHLFDSAAEHARTGEGWARAVERGDVLCAVLPDGELAGVAAYRADGGGTVTLTQLHVAPARRRHGIGSALHSACLAAWRRAGMSTARLEVYEHNERARAFYAARGWAPDPDGPRAGAHLVLTLRLSGE</sequence>
<reference evidence="1" key="1">
    <citation type="submission" date="2024-03" db="EMBL/GenBank/DDBJ databases">
        <title>Novel Streptomyces species of biotechnological and ecological value are a feature of Machair soil.</title>
        <authorList>
            <person name="Prole J.R."/>
            <person name="Goodfellow M."/>
            <person name="Allenby N."/>
            <person name="Ward A.C."/>
        </authorList>
    </citation>
    <scope>NUCLEOTIDE SEQUENCE</scope>
    <source>
        <strain evidence="1">MS1.AVA.4</strain>
    </source>
</reference>
<evidence type="ECO:0000313" key="2">
    <source>
        <dbReference type="Proteomes" id="UP001375539"/>
    </source>
</evidence>
<gene>
    <name evidence="1" type="ORF">WKI58_07850</name>
</gene>
<proteinExistence type="predicted"/>
<evidence type="ECO:0000313" key="1">
    <source>
        <dbReference type="EMBL" id="MEJ8656437.1"/>
    </source>
</evidence>
<comment type="caution">
    <text evidence="1">The sequence shown here is derived from an EMBL/GenBank/DDBJ whole genome shotgun (WGS) entry which is preliminary data.</text>
</comment>
<keyword evidence="2" id="KW-1185">Reference proteome</keyword>
<name>A0ACC6QDQ6_9ACTN</name>
<accession>A0ACC6QDQ6</accession>
<organism evidence="1 2">
    <name type="scientific">Streptomyces pratisoli</name>
    <dbReference type="NCBI Taxonomy" id="3139917"/>
    <lineage>
        <taxon>Bacteria</taxon>
        <taxon>Bacillati</taxon>
        <taxon>Actinomycetota</taxon>
        <taxon>Actinomycetes</taxon>
        <taxon>Kitasatosporales</taxon>
        <taxon>Streptomycetaceae</taxon>
        <taxon>Streptomyces</taxon>
    </lineage>
</organism>
<dbReference type="EMBL" id="JBBKAI010000002">
    <property type="protein sequence ID" value="MEJ8656437.1"/>
    <property type="molecule type" value="Genomic_DNA"/>
</dbReference>
<dbReference type="Proteomes" id="UP001375539">
    <property type="component" value="Unassembled WGS sequence"/>
</dbReference>